<keyword evidence="1" id="KW-0472">Membrane</keyword>
<evidence type="ECO:0000256" key="1">
    <source>
        <dbReference type="SAM" id="Phobius"/>
    </source>
</evidence>
<keyword evidence="1" id="KW-0812">Transmembrane</keyword>
<reference evidence="2 3" key="1">
    <citation type="submission" date="2019-11" db="EMBL/GenBank/DDBJ databases">
        <title>Draft genome sequence of Kocuria indica DP-K7, a methyl red degrading Actinobacterium.</title>
        <authorList>
            <person name="Kumaran S."/>
            <person name="Tischler D."/>
            <person name="Ngo A.C.R."/>
            <person name="Schultes F."/>
        </authorList>
    </citation>
    <scope>NUCLEOTIDE SEQUENCE [LARGE SCALE GENOMIC DNA]</scope>
    <source>
        <strain evidence="2 3">DP-K7</strain>
    </source>
</reference>
<feature type="transmembrane region" description="Helical" evidence="1">
    <location>
        <begin position="95"/>
        <end position="113"/>
    </location>
</feature>
<dbReference type="AlphaFoldDB" id="A0A6N9QWD5"/>
<feature type="transmembrane region" description="Helical" evidence="1">
    <location>
        <begin position="6"/>
        <end position="27"/>
    </location>
</feature>
<keyword evidence="1" id="KW-1133">Transmembrane helix</keyword>
<name>A0A6N9QWD5_9MICC</name>
<feature type="transmembrane region" description="Helical" evidence="1">
    <location>
        <begin position="39"/>
        <end position="57"/>
    </location>
</feature>
<gene>
    <name evidence="2" type="ORF">GKZ75_04700</name>
</gene>
<protein>
    <submittedName>
        <fullName evidence="2">DUF2306 domain-containing protein</fullName>
    </submittedName>
</protein>
<accession>A0A6N9QWD5</accession>
<dbReference type="EMBL" id="WMHZ01000005">
    <property type="protein sequence ID" value="NDO77546.1"/>
    <property type="molecule type" value="Genomic_DNA"/>
</dbReference>
<sequence length="160" mass="17305">MEHFTPIIAVHASCAFFVLLLGPVQLLRRRRDRAHRVLGVTWVSAMVLNCVTSFFIHPHGLTWLHGLAAFALFSVGLAMWGILHGDVRMHRRNMLGCYLGTLAAFGFAVGVPTRAISQTLASSPVILLGTALGITLLVAAWSGTIIRTYRGTGAQRAPSS</sequence>
<dbReference type="Pfam" id="PF10067">
    <property type="entry name" value="DUF2306"/>
    <property type="match status" value="1"/>
</dbReference>
<evidence type="ECO:0000313" key="3">
    <source>
        <dbReference type="Proteomes" id="UP000471026"/>
    </source>
</evidence>
<evidence type="ECO:0000313" key="2">
    <source>
        <dbReference type="EMBL" id="NDO77546.1"/>
    </source>
</evidence>
<comment type="caution">
    <text evidence="2">The sequence shown here is derived from an EMBL/GenBank/DDBJ whole genome shotgun (WGS) entry which is preliminary data.</text>
</comment>
<feature type="transmembrane region" description="Helical" evidence="1">
    <location>
        <begin position="63"/>
        <end position="83"/>
    </location>
</feature>
<organism evidence="2 3">
    <name type="scientific">Kocuria marina subsp. indica</name>
    <dbReference type="NCBI Taxonomy" id="1049583"/>
    <lineage>
        <taxon>Bacteria</taxon>
        <taxon>Bacillati</taxon>
        <taxon>Actinomycetota</taxon>
        <taxon>Actinomycetes</taxon>
        <taxon>Micrococcales</taxon>
        <taxon>Micrococcaceae</taxon>
        <taxon>Kocuria</taxon>
    </lineage>
</organism>
<dbReference type="Proteomes" id="UP000471026">
    <property type="component" value="Unassembled WGS sequence"/>
</dbReference>
<dbReference type="InterPro" id="IPR018750">
    <property type="entry name" value="DUF2306_membrane"/>
</dbReference>
<feature type="transmembrane region" description="Helical" evidence="1">
    <location>
        <begin position="125"/>
        <end position="146"/>
    </location>
</feature>
<dbReference type="RefSeq" id="WP_162229017.1">
    <property type="nucleotide sequence ID" value="NZ_WMHZ01000005.1"/>
</dbReference>
<proteinExistence type="predicted"/>